<evidence type="ECO:0000313" key="2">
    <source>
        <dbReference type="EMBL" id="KPA39731.1"/>
    </source>
</evidence>
<dbReference type="Proteomes" id="UP000037904">
    <property type="component" value="Unassembled WGS sequence"/>
</dbReference>
<reference evidence="2 3" key="1">
    <citation type="submission" date="2015-04" db="EMBL/GenBank/DDBJ databases">
        <title>The draft genome sequence of Fusarium langsethiae, a T-2/HT-2 mycotoxin producer.</title>
        <authorList>
            <person name="Lysoe E."/>
            <person name="Divon H.H."/>
            <person name="Terzi V."/>
            <person name="Orru L."/>
            <person name="Lamontanara A."/>
            <person name="Kolseth A.-K."/>
            <person name="Frandsen R.J."/>
            <person name="Nielsen K."/>
            <person name="Thrane U."/>
        </authorList>
    </citation>
    <scope>NUCLEOTIDE SEQUENCE [LARGE SCALE GENOMIC DNA]</scope>
    <source>
        <strain evidence="2 3">Fl201059</strain>
    </source>
</reference>
<sequence length="218" mass="24284">MKGFKVNLNKKDIGYGRTNKKMIIGNPDYPTQAQEAEDLSSGMKMISISSSTLEEEDRFTSKTIPNNGKARSGTATKLIQKPKNQGDGIDPINWLSLGPGTLNWTTNMPSGILIEAAKFPGLESLSGSDKINLPLHGTIKSALQDRNPAVYFNSVEWERDEFGKYVTISHRPSVKRRYSIISLAKAFTIEKDHELEPISKNNYGLDQEVAKFLSKYNN</sequence>
<name>A0A0N0V657_FUSLA</name>
<dbReference type="EMBL" id="JXCE01000175">
    <property type="protein sequence ID" value="KPA39731.1"/>
    <property type="molecule type" value="Genomic_DNA"/>
</dbReference>
<keyword evidence="3" id="KW-1185">Reference proteome</keyword>
<protein>
    <submittedName>
        <fullName evidence="2">Uncharacterized protein</fullName>
    </submittedName>
</protein>
<dbReference type="AlphaFoldDB" id="A0A0N0V657"/>
<proteinExistence type="predicted"/>
<comment type="caution">
    <text evidence="2">The sequence shown here is derived from an EMBL/GenBank/DDBJ whole genome shotgun (WGS) entry which is preliminary data.</text>
</comment>
<accession>A0A0N0V657</accession>
<feature type="region of interest" description="Disordered" evidence="1">
    <location>
        <begin position="56"/>
        <end position="85"/>
    </location>
</feature>
<organism evidence="2 3">
    <name type="scientific">Fusarium langsethiae</name>
    <dbReference type="NCBI Taxonomy" id="179993"/>
    <lineage>
        <taxon>Eukaryota</taxon>
        <taxon>Fungi</taxon>
        <taxon>Dikarya</taxon>
        <taxon>Ascomycota</taxon>
        <taxon>Pezizomycotina</taxon>
        <taxon>Sordariomycetes</taxon>
        <taxon>Hypocreomycetidae</taxon>
        <taxon>Hypocreales</taxon>
        <taxon>Nectriaceae</taxon>
        <taxon>Fusarium</taxon>
    </lineage>
</organism>
<evidence type="ECO:0000313" key="3">
    <source>
        <dbReference type="Proteomes" id="UP000037904"/>
    </source>
</evidence>
<evidence type="ECO:0000256" key="1">
    <source>
        <dbReference type="SAM" id="MobiDB-lite"/>
    </source>
</evidence>
<gene>
    <name evidence="2" type="ORF">FLAG1_07423</name>
</gene>